<dbReference type="InterPro" id="IPR023214">
    <property type="entry name" value="HAD_sf"/>
</dbReference>
<dbReference type="PANTHER" id="PTHR46470">
    <property type="entry name" value="N-ACYLNEURAMINATE-9-PHOSPHATASE"/>
    <property type="match status" value="1"/>
</dbReference>
<dbReference type="AlphaFoldDB" id="X1QCG4"/>
<dbReference type="InterPro" id="IPR051400">
    <property type="entry name" value="HAD-like_hydrolase"/>
</dbReference>
<dbReference type="GO" id="GO:0044281">
    <property type="term" value="P:small molecule metabolic process"/>
    <property type="evidence" value="ECO:0007669"/>
    <property type="project" value="UniProtKB-ARBA"/>
</dbReference>
<dbReference type="InterPro" id="IPR036412">
    <property type="entry name" value="HAD-like_sf"/>
</dbReference>
<dbReference type="GO" id="GO:0046872">
    <property type="term" value="F:metal ion binding"/>
    <property type="evidence" value="ECO:0007669"/>
    <property type="project" value="UniProtKB-KW"/>
</dbReference>
<keyword evidence="4" id="KW-0460">Magnesium</keyword>
<gene>
    <name evidence="5" type="ORF">S06H3_52855</name>
</gene>
<comment type="caution">
    <text evidence="5">The sequence shown here is derived from an EMBL/GenBank/DDBJ whole genome shotgun (WGS) entry which is preliminary data.</text>
</comment>
<dbReference type="Gene3D" id="3.40.50.1000">
    <property type="entry name" value="HAD superfamily/HAD-like"/>
    <property type="match status" value="1"/>
</dbReference>
<dbReference type="PANTHER" id="PTHR46470:SF2">
    <property type="entry name" value="GLYCERALDEHYDE 3-PHOSPHATE PHOSPHATASE"/>
    <property type="match status" value="1"/>
</dbReference>
<sequence>RVIEGVFETLETMRKDGYRIAMIANANIADVRNIIATCGLEDYFDVIVISEEVGIEKPDKQVFQVALDKLGVEAENAVMVGNRIDADIVGANRVGMKSVWFRWNDRYEETVGSEEEKPNFIIKSLAELPSILSSI</sequence>
<dbReference type="PRINTS" id="PR00413">
    <property type="entry name" value="HADHALOGNASE"/>
</dbReference>
<dbReference type="Pfam" id="PF13419">
    <property type="entry name" value="HAD_2"/>
    <property type="match status" value="1"/>
</dbReference>
<comment type="cofactor">
    <cofactor evidence="1">
        <name>Mg(2+)</name>
        <dbReference type="ChEBI" id="CHEBI:18420"/>
    </cofactor>
</comment>
<accession>X1QCG4</accession>
<feature type="non-terminal residue" evidence="5">
    <location>
        <position position="1"/>
    </location>
</feature>
<name>X1QCG4_9ZZZZ</name>
<evidence type="ECO:0000256" key="4">
    <source>
        <dbReference type="ARBA" id="ARBA00022842"/>
    </source>
</evidence>
<reference evidence="5" key="1">
    <citation type="journal article" date="2014" name="Front. Microbiol.">
        <title>High frequency of phylogenetically diverse reductive dehalogenase-homologous genes in deep subseafloor sedimentary metagenomes.</title>
        <authorList>
            <person name="Kawai M."/>
            <person name="Futagami T."/>
            <person name="Toyoda A."/>
            <person name="Takaki Y."/>
            <person name="Nishi S."/>
            <person name="Hori S."/>
            <person name="Arai W."/>
            <person name="Tsubouchi T."/>
            <person name="Morono Y."/>
            <person name="Uchiyama I."/>
            <person name="Ito T."/>
            <person name="Fujiyama A."/>
            <person name="Inagaki F."/>
            <person name="Takami H."/>
        </authorList>
    </citation>
    <scope>NUCLEOTIDE SEQUENCE</scope>
    <source>
        <strain evidence="5">Expedition CK06-06</strain>
    </source>
</reference>
<evidence type="ECO:0000256" key="1">
    <source>
        <dbReference type="ARBA" id="ARBA00001946"/>
    </source>
</evidence>
<dbReference type="GO" id="GO:0016791">
    <property type="term" value="F:phosphatase activity"/>
    <property type="evidence" value="ECO:0007669"/>
    <property type="project" value="TreeGrafter"/>
</dbReference>
<evidence type="ECO:0000256" key="3">
    <source>
        <dbReference type="ARBA" id="ARBA00022801"/>
    </source>
</evidence>
<dbReference type="SUPFAM" id="SSF56784">
    <property type="entry name" value="HAD-like"/>
    <property type="match status" value="1"/>
</dbReference>
<evidence type="ECO:0000256" key="2">
    <source>
        <dbReference type="ARBA" id="ARBA00022723"/>
    </source>
</evidence>
<evidence type="ECO:0000313" key="5">
    <source>
        <dbReference type="EMBL" id="GAI52481.1"/>
    </source>
</evidence>
<dbReference type="NCBIfam" id="TIGR01549">
    <property type="entry name" value="HAD-SF-IA-v1"/>
    <property type="match status" value="1"/>
</dbReference>
<keyword evidence="3" id="KW-0378">Hydrolase</keyword>
<protein>
    <recommendedName>
        <fullName evidence="6">HAD family hydrolase</fullName>
    </recommendedName>
</protein>
<dbReference type="EMBL" id="BARV01033651">
    <property type="protein sequence ID" value="GAI52481.1"/>
    <property type="molecule type" value="Genomic_DNA"/>
</dbReference>
<keyword evidence="2" id="KW-0479">Metal-binding</keyword>
<evidence type="ECO:0008006" key="6">
    <source>
        <dbReference type="Google" id="ProtNLM"/>
    </source>
</evidence>
<organism evidence="5">
    <name type="scientific">marine sediment metagenome</name>
    <dbReference type="NCBI Taxonomy" id="412755"/>
    <lineage>
        <taxon>unclassified sequences</taxon>
        <taxon>metagenomes</taxon>
        <taxon>ecological metagenomes</taxon>
    </lineage>
</organism>
<dbReference type="NCBIfam" id="TIGR01509">
    <property type="entry name" value="HAD-SF-IA-v3"/>
    <property type="match status" value="1"/>
</dbReference>
<proteinExistence type="predicted"/>
<dbReference type="InterPro" id="IPR041492">
    <property type="entry name" value="HAD_2"/>
</dbReference>
<dbReference type="InterPro" id="IPR006439">
    <property type="entry name" value="HAD-SF_hydro_IA"/>
</dbReference>